<dbReference type="OrthoDB" id="9790409at2"/>
<evidence type="ECO:0000256" key="1">
    <source>
        <dbReference type="SAM" id="Phobius"/>
    </source>
</evidence>
<dbReference type="InterPro" id="IPR046513">
    <property type="entry name" value="DUF6691"/>
</dbReference>
<geneLocation type="plasmid" evidence="2 3">
    <name>pSA3</name>
</geneLocation>
<keyword evidence="1" id="KW-1133">Transmembrane helix</keyword>
<keyword evidence="2" id="KW-0614">Plasmid</keyword>
<keyword evidence="1" id="KW-0472">Membrane</keyword>
<gene>
    <name evidence="2" type="ORF">BES08_29735</name>
</gene>
<feature type="transmembrane region" description="Helical" evidence="1">
    <location>
        <begin position="43"/>
        <end position="62"/>
    </location>
</feature>
<organism evidence="2 3">
    <name type="scientific">Novosphingobium resinovorum</name>
    <dbReference type="NCBI Taxonomy" id="158500"/>
    <lineage>
        <taxon>Bacteria</taxon>
        <taxon>Pseudomonadati</taxon>
        <taxon>Pseudomonadota</taxon>
        <taxon>Alphaproteobacteria</taxon>
        <taxon>Sphingomonadales</taxon>
        <taxon>Sphingomonadaceae</taxon>
        <taxon>Novosphingobium</taxon>
    </lineage>
</organism>
<dbReference type="KEGG" id="nre:BES08_29735"/>
<proteinExistence type="predicted"/>
<evidence type="ECO:0008006" key="4">
    <source>
        <dbReference type="Google" id="ProtNLM"/>
    </source>
</evidence>
<accession>A0A1D8AG38</accession>
<evidence type="ECO:0000313" key="3">
    <source>
        <dbReference type="Proteomes" id="UP000094626"/>
    </source>
</evidence>
<reference evidence="3" key="1">
    <citation type="journal article" date="2017" name="J. Biotechnol.">
        <title>Complete genome sequence of Novosphingobium resinovorum SA1, a versatile xenobiotic-degrading bacterium capable of utilizing sulfanilic acid.</title>
        <authorList>
            <person name="Hegedus B."/>
            <person name="Kos P.B."/>
            <person name="Balint B."/>
            <person name="Maroti G."/>
            <person name="Gan H.M."/>
            <person name="Perei K."/>
            <person name="Rakhely G."/>
        </authorList>
    </citation>
    <scope>NUCLEOTIDE SEQUENCE [LARGE SCALE GENOMIC DNA]</scope>
    <source>
        <strain evidence="3">SA1</strain>
    </source>
</reference>
<sequence>MNRQVIIALVCGVLFGMGLTVSGMTDPARVRAFLDVFASWDPTLAFVMVGAMMPMAVAWRIAKPRRAPLAADEFHLPATHPIDAKLLLGATLFGVGWGLVGLCPGPAIAALALRPGPALLFVLAMFAGATIHRFLFSRPSAGTAAT</sequence>
<feature type="transmembrane region" description="Helical" evidence="1">
    <location>
        <begin position="118"/>
        <end position="136"/>
    </location>
</feature>
<dbReference type="Pfam" id="PF20398">
    <property type="entry name" value="DUF6691"/>
    <property type="match status" value="1"/>
</dbReference>
<feature type="transmembrane region" description="Helical" evidence="1">
    <location>
        <begin position="86"/>
        <end position="112"/>
    </location>
</feature>
<dbReference type="Proteomes" id="UP000094626">
    <property type="component" value="Plasmid pSA3"/>
</dbReference>
<evidence type="ECO:0000313" key="2">
    <source>
        <dbReference type="EMBL" id="AOR81074.1"/>
    </source>
</evidence>
<dbReference type="RefSeq" id="WP_069710267.1">
    <property type="nucleotide sequence ID" value="NZ_CP017078.1"/>
</dbReference>
<dbReference type="AlphaFoldDB" id="A0A1D8AG38"/>
<protein>
    <recommendedName>
        <fullName evidence="4">Transporter component</fullName>
    </recommendedName>
</protein>
<keyword evidence="1" id="KW-0812">Transmembrane</keyword>
<dbReference type="EMBL" id="CP017078">
    <property type="protein sequence ID" value="AOR81074.1"/>
    <property type="molecule type" value="Genomic_DNA"/>
</dbReference>
<name>A0A1D8AG38_9SPHN</name>
<keyword evidence="3" id="KW-1185">Reference proteome</keyword>